<dbReference type="OrthoDB" id="9816011at2"/>
<dbReference type="PANTHER" id="PTHR43280:SF29">
    <property type="entry name" value="ARAC-FAMILY TRANSCRIPTIONAL REGULATOR"/>
    <property type="match status" value="1"/>
</dbReference>
<feature type="transmembrane region" description="Helical" evidence="4">
    <location>
        <begin position="127"/>
        <end position="151"/>
    </location>
</feature>
<evidence type="ECO:0000256" key="1">
    <source>
        <dbReference type="ARBA" id="ARBA00023015"/>
    </source>
</evidence>
<sequence length="340" mass="38416">MNLLSQHLLFFFSLLGSFNGIALACFLWWRARGRPTQRWLALLVWLVSVRTGKSVAYHFWPEVSRTVQQVGLSAWFLIGPCLFFLLRSGLGPSAGLQRLDRWHLGLLIALTLALNLLLPYAQHVRIWWTWVIPGVNAGLLAYWLLATLVLWRRRAQLSDAQSALPLLGAWAGVGLIWVAYWTSTYTSYIVGALSFTFVLAFSLLIAWRVYSGQAAIEPYQDKRIPPDEARTYLMQLDALMAGEALYRDPTLSLQRLARRMGLPQAKLSQLLNDNNQTSFKQYLSQWRVDAAKALLRDAQPRSMEEVAEAAGFQSASTFYNAFKKLEGVTPAAYRKAVQSS</sequence>
<feature type="transmembrane region" description="Helical" evidence="4">
    <location>
        <begin position="6"/>
        <end position="28"/>
    </location>
</feature>
<dbReference type="InterPro" id="IPR020449">
    <property type="entry name" value="Tscrpt_reg_AraC-type_HTH"/>
</dbReference>
<feature type="transmembrane region" description="Helical" evidence="4">
    <location>
        <begin position="72"/>
        <end position="90"/>
    </location>
</feature>
<dbReference type="SUPFAM" id="SSF46689">
    <property type="entry name" value="Homeodomain-like"/>
    <property type="match status" value="1"/>
</dbReference>
<evidence type="ECO:0000256" key="2">
    <source>
        <dbReference type="ARBA" id="ARBA00023125"/>
    </source>
</evidence>
<keyword evidence="4" id="KW-0812">Transmembrane</keyword>
<evidence type="ECO:0000259" key="5">
    <source>
        <dbReference type="PROSITE" id="PS01124"/>
    </source>
</evidence>
<dbReference type="InterPro" id="IPR018062">
    <property type="entry name" value="HTH_AraC-typ_CS"/>
</dbReference>
<dbReference type="Proteomes" id="UP000295357">
    <property type="component" value="Unassembled WGS sequence"/>
</dbReference>
<dbReference type="AlphaFoldDB" id="A0A4R6N7K5"/>
<feature type="transmembrane region" description="Helical" evidence="4">
    <location>
        <begin position="163"/>
        <end position="182"/>
    </location>
</feature>
<evidence type="ECO:0000256" key="3">
    <source>
        <dbReference type="ARBA" id="ARBA00023163"/>
    </source>
</evidence>
<keyword evidence="2" id="KW-0238">DNA-binding</keyword>
<dbReference type="Pfam" id="PF12833">
    <property type="entry name" value="HTH_18"/>
    <property type="match status" value="1"/>
</dbReference>
<dbReference type="PROSITE" id="PS00041">
    <property type="entry name" value="HTH_ARAC_FAMILY_1"/>
    <property type="match status" value="1"/>
</dbReference>
<dbReference type="RefSeq" id="WP_133603091.1">
    <property type="nucleotide sequence ID" value="NZ_JAUFPJ010000010.1"/>
</dbReference>
<dbReference type="InterPro" id="IPR009057">
    <property type="entry name" value="Homeodomain-like_sf"/>
</dbReference>
<evidence type="ECO:0000313" key="7">
    <source>
        <dbReference type="Proteomes" id="UP000295357"/>
    </source>
</evidence>
<keyword evidence="4" id="KW-1133">Transmembrane helix</keyword>
<name>A0A4R6N7K5_9BURK</name>
<evidence type="ECO:0000313" key="6">
    <source>
        <dbReference type="EMBL" id="TDP11172.1"/>
    </source>
</evidence>
<comment type="caution">
    <text evidence="6">The sequence shown here is derived from an EMBL/GenBank/DDBJ whole genome shotgun (WGS) entry which is preliminary data.</text>
</comment>
<keyword evidence="4" id="KW-0472">Membrane</keyword>
<protein>
    <submittedName>
        <fullName evidence="6">AraC family transcriptional regulator</fullName>
    </submittedName>
</protein>
<dbReference type="PROSITE" id="PS01124">
    <property type="entry name" value="HTH_ARAC_FAMILY_2"/>
    <property type="match status" value="1"/>
</dbReference>
<reference evidence="6 7" key="1">
    <citation type="submission" date="2019-03" db="EMBL/GenBank/DDBJ databases">
        <title>Genomic Encyclopedia of Type Strains, Phase IV (KMG-IV): sequencing the most valuable type-strain genomes for metagenomic binning, comparative biology and taxonomic classification.</title>
        <authorList>
            <person name="Goeker M."/>
        </authorList>
    </citation>
    <scope>NUCLEOTIDE SEQUENCE [LARGE SCALE GENOMIC DNA]</scope>
    <source>
        <strain evidence="6 7">DSM 25082</strain>
    </source>
</reference>
<dbReference type="PANTHER" id="PTHR43280">
    <property type="entry name" value="ARAC-FAMILY TRANSCRIPTIONAL REGULATOR"/>
    <property type="match status" value="1"/>
</dbReference>
<feature type="transmembrane region" description="Helical" evidence="4">
    <location>
        <begin position="40"/>
        <end position="60"/>
    </location>
</feature>
<feature type="transmembrane region" description="Helical" evidence="4">
    <location>
        <begin position="102"/>
        <end position="121"/>
    </location>
</feature>
<keyword evidence="7" id="KW-1185">Reference proteome</keyword>
<dbReference type="SMART" id="SM00342">
    <property type="entry name" value="HTH_ARAC"/>
    <property type="match status" value="1"/>
</dbReference>
<dbReference type="EMBL" id="SNXE01000003">
    <property type="protein sequence ID" value="TDP11172.1"/>
    <property type="molecule type" value="Genomic_DNA"/>
</dbReference>
<accession>A0A4R6N7K5</accession>
<feature type="transmembrane region" description="Helical" evidence="4">
    <location>
        <begin position="188"/>
        <end position="210"/>
    </location>
</feature>
<dbReference type="InterPro" id="IPR018060">
    <property type="entry name" value="HTH_AraC"/>
</dbReference>
<organism evidence="6 7">
    <name type="scientific">Roseateles asaccharophilus</name>
    <dbReference type="NCBI Taxonomy" id="582607"/>
    <lineage>
        <taxon>Bacteria</taxon>
        <taxon>Pseudomonadati</taxon>
        <taxon>Pseudomonadota</taxon>
        <taxon>Betaproteobacteria</taxon>
        <taxon>Burkholderiales</taxon>
        <taxon>Sphaerotilaceae</taxon>
        <taxon>Roseateles</taxon>
    </lineage>
</organism>
<proteinExistence type="predicted"/>
<gene>
    <name evidence="6" type="ORF">DFR39_10395</name>
</gene>
<dbReference type="GO" id="GO:0003700">
    <property type="term" value="F:DNA-binding transcription factor activity"/>
    <property type="evidence" value="ECO:0007669"/>
    <property type="project" value="InterPro"/>
</dbReference>
<dbReference type="GO" id="GO:0043565">
    <property type="term" value="F:sequence-specific DNA binding"/>
    <property type="evidence" value="ECO:0007669"/>
    <property type="project" value="InterPro"/>
</dbReference>
<keyword evidence="3" id="KW-0804">Transcription</keyword>
<keyword evidence="1" id="KW-0805">Transcription regulation</keyword>
<feature type="domain" description="HTH araC/xylS-type" evidence="5">
    <location>
        <begin position="245"/>
        <end position="336"/>
    </location>
</feature>
<dbReference type="PRINTS" id="PR00032">
    <property type="entry name" value="HTHARAC"/>
</dbReference>
<evidence type="ECO:0000256" key="4">
    <source>
        <dbReference type="SAM" id="Phobius"/>
    </source>
</evidence>
<dbReference type="Gene3D" id="1.10.10.60">
    <property type="entry name" value="Homeodomain-like"/>
    <property type="match status" value="1"/>
</dbReference>